<keyword evidence="1" id="KW-0805">Transcription regulation</keyword>
<evidence type="ECO:0000256" key="1">
    <source>
        <dbReference type="ARBA" id="ARBA00023015"/>
    </source>
</evidence>
<feature type="domain" description="HTH marR-type" evidence="4">
    <location>
        <begin position="1"/>
        <end position="140"/>
    </location>
</feature>
<dbReference type="PRINTS" id="PR00598">
    <property type="entry name" value="HTHMARR"/>
</dbReference>
<dbReference type="Gene3D" id="1.10.10.10">
    <property type="entry name" value="Winged helix-like DNA-binding domain superfamily/Winged helix DNA-binding domain"/>
    <property type="match status" value="1"/>
</dbReference>
<dbReference type="Proteomes" id="UP001256827">
    <property type="component" value="Chromosome"/>
</dbReference>
<evidence type="ECO:0000313" key="6">
    <source>
        <dbReference type="Proteomes" id="UP001256827"/>
    </source>
</evidence>
<dbReference type="SMART" id="SM00347">
    <property type="entry name" value="HTH_MARR"/>
    <property type="match status" value="1"/>
</dbReference>
<evidence type="ECO:0000256" key="2">
    <source>
        <dbReference type="ARBA" id="ARBA00023125"/>
    </source>
</evidence>
<name>A0ABY9SXU0_BREBE</name>
<keyword evidence="3" id="KW-0804">Transcription</keyword>
<protein>
    <submittedName>
        <fullName evidence="5">MarR family transcriptional regulator</fullName>
    </submittedName>
</protein>
<proteinExistence type="predicted"/>
<keyword evidence="6" id="KW-1185">Reference proteome</keyword>
<keyword evidence="2" id="KW-0238">DNA-binding</keyword>
<reference evidence="5 6" key="1">
    <citation type="submission" date="2023-09" db="EMBL/GenBank/DDBJ databases">
        <title>Complete Genome and Methylome dissection of Bacillus brevis NEB573 original source of BbsI restriction endonuclease.</title>
        <authorList>
            <person name="Fomenkov A."/>
            <person name="Roberts R.D."/>
        </authorList>
    </citation>
    <scope>NUCLEOTIDE SEQUENCE [LARGE SCALE GENOMIC DNA]</scope>
    <source>
        <strain evidence="5 6">NEB573</strain>
    </source>
</reference>
<dbReference type="SUPFAM" id="SSF46785">
    <property type="entry name" value="Winged helix' DNA-binding domain"/>
    <property type="match status" value="1"/>
</dbReference>
<organism evidence="5 6">
    <name type="scientific">Brevibacillus brevis</name>
    <name type="common">Bacillus brevis</name>
    <dbReference type="NCBI Taxonomy" id="1393"/>
    <lineage>
        <taxon>Bacteria</taxon>
        <taxon>Bacillati</taxon>
        <taxon>Bacillota</taxon>
        <taxon>Bacilli</taxon>
        <taxon>Bacillales</taxon>
        <taxon>Paenibacillaceae</taxon>
        <taxon>Brevibacillus</taxon>
    </lineage>
</organism>
<evidence type="ECO:0000313" key="5">
    <source>
        <dbReference type="EMBL" id="WNC12640.1"/>
    </source>
</evidence>
<dbReference type="PANTHER" id="PTHR42756:SF1">
    <property type="entry name" value="TRANSCRIPTIONAL REPRESSOR OF EMRAB OPERON"/>
    <property type="match status" value="1"/>
</dbReference>
<dbReference type="PANTHER" id="PTHR42756">
    <property type="entry name" value="TRANSCRIPTIONAL REGULATOR, MARR"/>
    <property type="match status" value="1"/>
</dbReference>
<dbReference type="InterPro" id="IPR036390">
    <property type="entry name" value="WH_DNA-bd_sf"/>
</dbReference>
<gene>
    <name evidence="5" type="ORF">RGB73_18105</name>
</gene>
<dbReference type="Pfam" id="PF01047">
    <property type="entry name" value="MarR"/>
    <property type="match status" value="1"/>
</dbReference>
<evidence type="ECO:0000256" key="3">
    <source>
        <dbReference type="ARBA" id="ARBA00023163"/>
    </source>
</evidence>
<dbReference type="PROSITE" id="PS50995">
    <property type="entry name" value="HTH_MARR_2"/>
    <property type="match status" value="1"/>
</dbReference>
<evidence type="ECO:0000259" key="4">
    <source>
        <dbReference type="PROSITE" id="PS50995"/>
    </source>
</evidence>
<dbReference type="RefSeq" id="WP_310764122.1">
    <property type="nucleotide sequence ID" value="NZ_CP134050.1"/>
</dbReference>
<dbReference type="EMBL" id="CP134050">
    <property type="protein sequence ID" value="WNC12640.1"/>
    <property type="molecule type" value="Genomic_DNA"/>
</dbReference>
<accession>A0ABY9SXU0</accession>
<dbReference type="InterPro" id="IPR000835">
    <property type="entry name" value="HTH_MarR-typ"/>
</dbReference>
<sequence>MSDMSRASKLEELDRVFVEMARYFISQWLEEEEEISPKQFILLRVLHERQRSTVSELATVLKQSNSATTIALNRLVKAGYIDRIRDENDRRVVWVTLSEKAVPLIERLLARRHALLDKLLVHLSDEELEQFTGFLLKMRQSLK</sequence>
<dbReference type="InterPro" id="IPR036388">
    <property type="entry name" value="WH-like_DNA-bd_sf"/>
</dbReference>